<dbReference type="InterPro" id="IPR001775">
    <property type="entry name" value="GspD/PilQ"/>
</dbReference>
<keyword evidence="11" id="KW-1185">Reference proteome</keyword>
<dbReference type="InterPro" id="IPR004846">
    <property type="entry name" value="T2SS/T3SS_dom"/>
</dbReference>
<dbReference type="Gene3D" id="3.30.1370.120">
    <property type="match status" value="1"/>
</dbReference>
<dbReference type="PANTHER" id="PTHR30332">
    <property type="entry name" value="PROBABLE GENERAL SECRETION PATHWAY PROTEIN D"/>
    <property type="match status" value="1"/>
</dbReference>
<reference evidence="10 11" key="1">
    <citation type="journal article" date="2019" name="Front. Microbiol.">
        <title>Genomes of Neutrophilic Sulfur-Oxidizing Chemolithoautotrophs Representing 9 Proteobacterial Species From 8 Genera.</title>
        <authorList>
            <person name="Watanabe T."/>
            <person name="Kojima H."/>
            <person name="Umezawa K."/>
            <person name="Hori C."/>
            <person name="Takasuka T.E."/>
            <person name="Kato Y."/>
            <person name="Fukui M."/>
        </authorList>
    </citation>
    <scope>NUCLEOTIDE SEQUENCE [LARGE SCALE GENOMIC DNA]</scope>
    <source>
        <strain evidence="10 11">TTN</strain>
    </source>
</reference>
<protein>
    <submittedName>
        <fullName evidence="10">Predicted secretion system X protein GspD-like</fullName>
    </submittedName>
</protein>
<evidence type="ECO:0000313" key="10">
    <source>
        <dbReference type="EMBL" id="GBL46665.1"/>
    </source>
</evidence>
<keyword evidence="5" id="KW-0998">Cell outer membrane</keyword>
<keyword evidence="2 7" id="KW-0813">Transport</keyword>
<keyword evidence="4" id="KW-0472">Membrane</keyword>
<dbReference type="AlphaFoldDB" id="A0A401JGA1"/>
<dbReference type="PROSITE" id="PS51257">
    <property type="entry name" value="PROKAR_LIPOPROTEIN"/>
    <property type="match status" value="1"/>
</dbReference>
<comment type="caution">
    <text evidence="10">The sequence shown here is derived from an EMBL/GenBank/DDBJ whole genome shotgun (WGS) entry which is preliminary data.</text>
</comment>
<feature type="region of interest" description="Disordered" evidence="8">
    <location>
        <begin position="637"/>
        <end position="691"/>
    </location>
</feature>
<evidence type="ECO:0000256" key="4">
    <source>
        <dbReference type="ARBA" id="ARBA00023136"/>
    </source>
</evidence>
<keyword evidence="3" id="KW-0732">Signal</keyword>
<dbReference type="InterPro" id="IPR038591">
    <property type="entry name" value="NolW-like_sf"/>
</dbReference>
<comment type="subcellular location">
    <subcellularLocation>
        <location evidence="7">Cell outer membrane</location>
    </subcellularLocation>
    <subcellularLocation>
        <location evidence="1">Membrane</location>
    </subcellularLocation>
</comment>
<dbReference type="EMBL" id="BGOW01000024">
    <property type="protein sequence ID" value="GBL46665.1"/>
    <property type="molecule type" value="Genomic_DNA"/>
</dbReference>
<dbReference type="GO" id="GO:0015627">
    <property type="term" value="C:type II protein secretion system complex"/>
    <property type="evidence" value="ECO:0007669"/>
    <property type="project" value="TreeGrafter"/>
</dbReference>
<name>A0A401JGA1_9PROT</name>
<dbReference type="Pfam" id="PF03958">
    <property type="entry name" value="Secretin_N"/>
    <property type="match status" value="1"/>
</dbReference>
<evidence type="ECO:0000256" key="8">
    <source>
        <dbReference type="SAM" id="MobiDB-lite"/>
    </source>
</evidence>
<feature type="domain" description="Secretin/TonB short N-terminal" evidence="9">
    <location>
        <begin position="207"/>
        <end position="258"/>
    </location>
</feature>
<feature type="compositionally biased region" description="Pro residues" evidence="8">
    <location>
        <begin position="639"/>
        <end position="691"/>
    </location>
</feature>
<dbReference type="OrthoDB" id="9775455at2"/>
<dbReference type="PRINTS" id="PR00811">
    <property type="entry name" value="BCTERIALGSPD"/>
</dbReference>
<evidence type="ECO:0000256" key="6">
    <source>
        <dbReference type="RuleBase" id="RU004003"/>
    </source>
</evidence>
<dbReference type="Gene3D" id="3.55.50.30">
    <property type="match status" value="1"/>
</dbReference>
<evidence type="ECO:0000256" key="3">
    <source>
        <dbReference type="ARBA" id="ARBA00022729"/>
    </source>
</evidence>
<organism evidence="10 11">
    <name type="scientific">Sulfuriferula multivorans</name>
    <dbReference type="NCBI Taxonomy" id="1559896"/>
    <lineage>
        <taxon>Bacteria</taxon>
        <taxon>Pseudomonadati</taxon>
        <taxon>Pseudomonadota</taxon>
        <taxon>Betaproteobacteria</taxon>
        <taxon>Nitrosomonadales</taxon>
        <taxon>Sulfuricellaceae</taxon>
        <taxon>Sulfuriferula</taxon>
    </lineage>
</organism>
<evidence type="ECO:0000313" key="11">
    <source>
        <dbReference type="Proteomes" id="UP000286806"/>
    </source>
</evidence>
<dbReference type="GO" id="GO:0009279">
    <property type="term" value="C:cell outer membrane"/>
    <property type="evidence" value="ECO:0007669"/>
    <property type="project" value="UniProtKB-SubCell"/>
</dbReference>
<proteinExistence type="inferred from homology"/>
<dbReference type="GO" id="GO:0009306">
    <property type="term" value="P:protein secretion"/>
    <property type="evidence" value="ECO:0007669"/>
    <property type="project" value="InterPro"/>
</dbReference>
<evidence type="ECO:0000256" key="5">
    <source>
        <dbReference type="ARBA" id="ARBA00023237"/>
    </source>
</evidence>
<dbReference type="PANTHER" id="PTHR30332:SF17">
    <property type="entry name" value="TYPE IV PILIATION SYSTEM PROTEIN DR_0774-RELATED"/>
    <property type="match status" value="1"/>
</dbReference>
<dbReference type="Pfam" id="PF00263">
    <property type="entry name" value="Secretin"/>
    <property type="match status" value="1"/>
</dbReference>
<dbReference type="InterPro" id="IPR005644">
    <property type="entry name" value="NolW-like"/>
</dbReference>
<gene>
    <name evidence="10" type="ORF">SFMTTN_2489</name>
</gene>
<dbReference type="PRINTS" id="PR01032">
    <property type="entry name" value="PHAGEIV"/>
</dbReference>
<dbReference type="Proteomes" id="UP000286806">
    <property type="component" value="Unassembled WGS sequence"/>
</dbReference>
<dbReference type="InterPro" id="IPR011990">
    <property type="entry name" value="TPR-like_helical_dom_sf"/>
</dbReference>
<comment type="similarity">
    <text evidence="6">Belongs to the bacterial secretin family.</text>
</comment>
<accession>A0A401JGA1</accession>
<dbReference type="SUPFAM" id="SSF48452">
    <property type="entry name" value="TPR-like"/>
    <property type="match status" value="1"/>
</dbReference>
<sequence length="691" mass="74555">MNRIGTIGLGLALVLLLGACTAGRRAFDEGQTKIRSGNVEAGLAALEKARKANASNLEYKSYYLRQKELYIRQLLNRGDAERAAKNYADADATYRHVFQYDPGNQHASDAIKGMRQDRRHDEMVADADKLLKAGKTDEAQALVHTVLAEDPRQEAAHKIARELARRAATQTAAEPALGAAFKKPISLEFRNAGLQAIFEVISRATQINFVFDHDVRPDLKSTIFVKHTSIEDVINLLMVTNQLQMRVLNANTVLIYPNTPAKAREYQELMVRAFYLGNADVKQTLNMIKTLVKTRDVFIDEKLNLLVMRDTPDAIRLAEKLIATQDRAEPEVMLEVEVLEVKRSRLMDLGIQYPNTFTALNIANQTTQTFQGGTAVVSAPSQTQNILTVDTLKSLGAGNIAVSPNPQLNLKKEDGDVQILANPRIRVMNKQKAKIHIGDKVPVITTTSTANVGVSESVSYLDVGLKLDVEPRVYLDNEVGIKVGLEVSNIVREIRSNSGTLTYQIGTRNADTVLRLKDGETQILAGLISDEDRRSASKIPGLGDLPMLGHLFSTHHNEANKTEIILLITPHIIRNLTPLDANTSEFAAGTEADIGGAPLSLHQTPAATAPAGSPVPALLPGVPVAPVAPQGLPGAAVPAPAPAPLPTPIPAPVPATPAPEPAPAPTPDSAPDPALVPTPTLVPEPDPANPQ</sequence>
<dbReference type="InterPro" id="IPR011662">
    <property type="entry name" value="Secretin/TonB_short_N"/>
</dbReference>
<evidence type="ECO:0000259" key="9">
    <source>
        <dbReference type="SMART" id="SM00965"/>
    </source>
</evidence>
<dbReference type="SMART" id="SM00965">
    <property type="entry name" value="STN"/>
    <property type="match status" value="1"/>
</dbReference>
<dbReference type="InterPro" id="IPR050810">
    <property type="entry name" value="Bact_Secretion_Sys_Channel"/>
</dbReference>
<evidence type="ECO:0000256" key="7">
    <source>
        <dbReference type="RuleBase" id="RU004004"/>
    </source>
</evidence>
<dbReference type="Gene3D" id="1.25.40.10">
    <property type="entry name" value="Tetratricopeptide repeat domain"/>
    <property type="match status" value="1"/>
</dbReference>
<dbReference type="RefSeq" id="WP_124705452.1">
    <property type="nucleotide sequence ID" value="NZ_BGOW01000024.1"/>
</dbReference>
<evidence type="ECO:0000256" key="1">
    <source>
        <dbReference type="ARBA" id="ARBA00004370"/>
    </source>
</evidence>
<evidence type="ECO:0000256" key="2">
    <source>
        <dbReference type="ARBA" id="ARBA00022448"/>
    </source>
</evidence>